<dbReference type="Proteomes" id="UP000184609">
    <property type="component" value="Unassembled WGS sequence"/>
</dbReference>
<dbReference type="OrthoDB" id="1123018at2"/>
<organism evidence="1 2">
    <name type="scientific">Algoriphagus zhangzhouensis</name>
    <dbReference type="NCBI Taxonomy" id="1073327"/>
    <lineage>
        <taxon>Bacteria</taxon>
        <taxon>Pseudomonadati</taxon>
        <taxon>Bacteroidota</taxon>
        <taxon>Cytophagia</taxon>
        <taxon>Cytophagales</taxon>
        <taxon>Cyclobacteriaceae</taxon>
        <taxon>Algoriphagus</taxon>
    </lineage>
</organism>
<sequence>MFNLFKKKSELEKLEIQYKKLLDESYKLSHSNRKLSDQKSAEANEISNRIEKIKKGIN</sequence>
<dbReference type="EMBL" id="FRXN01000001">
    <property type="protein sequence ID" value="SHO59553.1"/>
    <property type="molecule type" value="Genomic_DNA"/>
</dbReference>
<evidence type="ECO:0000313" key="1">
    <source>
        <dbReference type="EMBL" id="SHO59553.1"/>
    </source>
</evidence>
<dbReference type="AlphaFoldDB" id="A0A1M7Z3S1"/>
<dbReference type="NCBIfam" id="NF033487">
    <property type="entry name" value="Lacal_2735_fam"/>
    <property type="match status" value="1"/>
</dbReference>
<dbReference type="Pfam" id="PF20027">
    <property type="entry name" value="DUF6435"/>
    <property type="match status" value="1"/>
</dbReference>
<dbReference type="RefSeq" id="WP_134204282.1">
    <property type="nucleotide sequence ID" value="NZ_FRXN01000001.1"/>
</dbReference>
<dbReference type="InterPro" id="IPR045493">
    <property type="entry name" value="DUF6435"/>
</dbReference>
<name>A0A1M7Z3S1_9BACT</name>
<reference evidence="2" key="1">
    <citation type="submission" date="2016-12" db="EMBL/GenBank/DDBJ databases">
        <authorList>
            <person name="Varghese N."/>
            <person name="Submissions S."/>
        </authorList>
    </citation>
    <scope>NUCLEOTIDE SEQUENCE [LARGE SCALE GENOMIC DNA]</scope>
    <source>
        <strain evidence="2">DSM 25035</strain>
    </source>
</reference>
<keyword evidence="2" id="KW-1185">Reference proteome</keyword>
<gene>
    <name evidence="1" type="ORF">SAMN04488108_0191</name>
</gene>
<protein>
    <recommendedName>
        <fullName evidence="3">Lacal_2735 family protein</fullName>
    </recommendedName>
</protein>
<evidence type="ECO:0000313" key="2">
    <source>
        <dbReference type="Proteomes" id="UP000184609"/>
    </source>
</evidence>
<dbReference type="STRING" id="1073327.SAMN04488108_0191"/>
<evidence type="ECO:0008006" key="3">
    <source>
        <dbReference type="Google" id="ProtNLM"/>
    </source>
</evidence>
<accession>A0A1M7Z3S1</accession>
<proteinExistence type="predicted"/>